<dbReference type="EMBL" id="JWZT01002870">
    <property type="protein sequence ID" value="KII68319.1"/>
    <property type="molecule type" value="Genomic_DNA"/>
</dbReference>
<dbReference type="Proteomes" id="UP000031668">
    <property type="component" value="Unassembled WGS sequence"/>
</dbReference>
<evidence type="ECO:0000313" key="3">
    <source>
        <dbReference type="Proteomes" id="UP000031668"/>
    </source>
</evidence>
<protein>
    <submittedName>
        <fullName evidence="2">Uncharacterized protein</fullName>
    </submittedName>
</protein>
<keyword evidence="3" id="KW-1185">Reference proteome</keyword>
<organism evidence="2 3">
    <name type="scientific">Thelohanellus kitauei</name>
    <name type="common">Myxosporean</name>
    <dbReference type="NCBI Taxonomy" id="669202"/>
    <lineage>
        <taxon>Eukaryota</taxon>
        <taxon>Metazoa</taxon>
        <taxon>Cnidaria</taxon>
        <taxon>Myxozoa</taxon>
        <taxon>Myxosporea</taxon>
        <taxon>Bivalvulida</taxon>
        <taxon>Platysporina</taxon>
        <taxon>Myxobolidae</taxon>
        <taxon>Thelohanellus</taxon>
    </lineage>
</organism>
<evidence type="ECO:0000313" key="2">
    <source>
        <dbReference type="EMBL" id="KII68319.1"/>
    </source>
</evidence>
<keyword evidence="1" id="KW-0175">Coiled coil</keyword>
<proteinExistence type="predicted"/>
<evidence type="ECO:0000256" key="1">
    <source>
        <dbReference type="SAM" id="Coils"/>
    </source>
</evidence>
<accession>A0A0C2IS91</accession>
<name>A0A0C2IS91_THEKT</name>
<dbReference type="AlphaFoldDB" id="A0A0C2IS91"/>
<feature type="coiled-coil region" evidence="1">
    <location>
        <begin position="77"/>
        <end position="139"/>
    </location>
</feature>
<reference evidence="2 3" key="1">
    <citation type="journal article" date="2014" name="Genome Biol. Evol.">
        <title>The genome of the myxosporean Thelohanellus kitauei shows adaptations to nutrient acquisition within its fish host.</title>
        <authorList>
            <person name="Yang Y."/>
            <person name="Xiong J."/>
            <person name="Zhou Z."/>
            <person name="Huo F."/>
            <person name="Miao W."/>
            <person name="Ran C."/>
            <person name="Liu Y."/>
            <person name="Zhang J."/>
            <person name="Feng J."/>
            <person name="Wang M."/>
            <person name="Wang M."/>
            <person name="Wang L."/>
            <person name="Yao B."/>
        </authorList>
    </citation>
    <scope>NUCLEOTIDE SEQUENCE [LARGE SCALE GENOMIC DNA]</scope>
    <source>
        <strain evidence="2">Wuqing</strain>
    </source>
</reference>
<comment type="caution">
    <text evidence="2">The sequence shown here is derived from an EMBL/GenBank/DDBJ whole genome shotgun (WGS) entry which is preliminary data.</text>
</comment>
<sequence length="149" mass="17734">MPDWKHYLDLIDKNITNFKNCTRIIKDDELDAVEVHEVIKNAEKEYVEAFKNFEVNEFILELSSIRNSSDENLSHLKELYFRKLDNLKNSYIQLKNDYKHQKMSSGGTLPLHADRSREKNLAHRKNENLLKLIQKLHEQVKPPLIDKFK</sequence>
<gene>
    <name evidence="2" type="ORF">RF11_06762</name>
</gene>